<dbReference type="EMBL" id="JADION010000036">
    <property type="protein sequence ID" value="MBF4102882.1"/>
    <property type="molecule type" value="Genomic_DNA"/>
</dbReference>
<accession>A0A930URY8</accession>
<comment type="caution">
    <text evidence="1">The sequence shown here is derived from an EMBL/GenBank/DDBJ whole genome shotgun (WGS) entry which is preliminary data.</text>
</comment>
<evidence type="ECO:0000313" key="1">
    <source>
        <dbReference type="EMBL" id="MBF4102882.1"/>
    </source>
</evidence>
<name>A0A930URY8_9PAST</name>
<organism evidence="1">
    <name type="scientific">Gallibacterium anatis</name>
    <dbReference type="NCBI Taxonomy" id="750"/>
    <lineage>
        <taxon>Bacteria</taxon>
        <taxon>Pseudomonadati</taxon>
        <taxon>Pseudomonadota</taxon>
        <taxon>Gammaproteobacteria</taxon>
        <taxon>Pasteurellales</taxon>
        <taxon>Pasteurellaceae</taxon>
        <taxon>Gallibacterium</taxon>
    </lineage>
</organism>
<gene>
    <name evidence="1" type="ORF">INT80_11320</name>
</gene>
<reference evidence="1" key="1">
    <citation type="submission" date="2020-11" db="EMBL/GenBank/DDBJ databases">
        <title>Gallibacterium anatis 1637, full genome, WGS.</title>
        <authorList>
            <person name="Laishevtcev A.I."/>
            <person name="Yakimova E.A."/>
            <person name="Petkovich D."/>
            <person name="Stepanova T.V."/>
            <person name="Kalendr R.S."/>
            <person name="Rubalsky E.O."/>
            <person name="Zulkarneev E.R."/>
            <person name="Aleshkin A.V."/>
        </authorList>
    </citation>
    <scope>NUCLEOTIDE SEQUENCE</scope>
    <source>
        <strain evidence="1">1637</strain>
    </source>
</reference>
<proteinExistence type="predicted"/>
<protein>
    <submittedName>
        <fullName evidence="1">Uncharacterized protein</fullName>
    </submittedName>
</protein>
<dbReference type="AlphaFoldDB" id="A0A930URY8"/>
<sequence>MDMVYESYVRNSITGCWRSLLGYSWRQRNFGGKVQILYMAVWVMIY</sequence>